<feature type="compositionally biased region" description="Polar residues" evidence="10">
    <location>
        <begin position="655"/>
        <end position="666"/>
    </location>
</feature>
<dbReference type="Gene3D" id="1.20.90.10">
    <property type="entry name" value="Phospholipase A2 domain"/>
    <property type="match status" value="2"/>
</dbReference>
<evidence type="ECO:0000256" key="11">
    <source>
        <dbReference type="SAM" id="SignalP"/>
    </source>
</evidence>
<dbReference type="GO" id="GO:0005576">
    <property type="term" value="C:extracellular region"/>
    <property type="evidence" value="ECO:0007669"/>
    <property type="project" value="UniProtKB-SubCell"/>
</dbReference>
<proteinExistence type="predicted"/>
<keyword evidence="8" id="KW-0443">Lipid metabolism</keyword>
<dbReference type="CDD" id="cd04704">
    <property type="entry name" value="PLA2_bee_venom_like"/>
    <property type="match status" value="1"/>
</dbReference>
<dbReference type="PANTHER" id="PTHR12253">
    <property type="entry name" value="RH14732P"/>
    <property type="match status" value="1"/>
</dbReference>
<accession>A0AAD8FPJ5</accession>
<evidence type="ECO:0000256" key="1">
    <source>
        <dbReference type="ARBA" id="ARBA00001913"/>
    </source>
</evidence>
<feature type="signal peptide" evidence="11">
    <location>
        <begin position="1"/>
        <end position="19"/>
    </location>
</feature>
<gene>
    <name evidence="13" type="primary">PLA2G3</name>
    <name evidence="13" type="ORF">AOXY_G38050</name>
</gene>
<feature type="compositionally biased region" description="Basic and acidic residues" evidence="10">
    <location>
        <begin position="602"/>
        <end position="614"/>
    </location>
</feature>
<dbReference type="Pfam" id="PF05826">
    <property type="entry name" value="Phospholip_A2_2"/>
    <property type="match status" value="2"/>
</dbReference>
<evidence type="ECO:0000256" key="8">
    <source>
        <dbReference type="ARBA" id="ARBA00023098"/>
    </source>
</evidence>
<dbReference type="PROSITE" id="PS00118">
    <property type="entry name" value="PA2_HIS"/>
    <property type="match status" value="1"/>
</dbReference>
<comment type="caution">
    <text evidence="13">The sequence shown here is derived from an EMBL/GenBank/DDBJ whole genome shotgun (WGS) entry which is preliminary data.</text>
</comment>
<feature type="region of interest" description="Disordered" evidence="10">
    <location>
        <begin position="126"/>
        <end position="174"/>
    </location>
</feature>
<feature type="region of interest" description="Disordered" evidence="10">
    <location>
        <begin position="645"/>
        <end position="666"/>
    </location>
</feature>
<dbReference type="InterPro" id="IPR033113">
    <property type="entry name" value="PLA2_histidine"/>
</dbReference>
<dbReference type="EMBL" id="JAGXEW010000689">
    <property type="protein sequence ID" value="KAK1135397.1"/>
    <property type="molecule type" value="Genomic_DNA"/>
</dbReference>
<dbReference type="GO" id="GO:0046872">
    <property type="term" value="F:metal ion binding"/>
    <property type="evidence" value="ECO:0007669"/>
    <property type="project" value="UniProtKB-KW"/>
</dbReference>
<protein>
    <recommendedName>
        <fullName evidence="3">phospholipase A2</fullName>
        <ecNumber evidence="3">3.1.1.4</ecNumber>
    </recommendedName>
</protein>
<keyword evidence="6" id="KW-0378">Hydrolase</keyword>
<evidence type="ECO:0000256" key="5">
    <source>
        <dbReference type="ARBA" id="ARBA00022723"/>
    </source>
</evidence>
<evidence type="ECO:0000313" key="13">
    <source>
        <dbReference type="EMBL" id="KAK1135397.1"/>
    </source>
</evidence>
<keyword evidence="9" id="KW-1015">Disulfide bond</keyword>
<dbReference type="AlphaFoldDB" id="A0AAD8FPJ5"/>
<organism evidence="13 14">
    <name type="scientific">Acipenser oxyrinchus oxyrinchus</name>
    <dbReference type="NCBI Taxonomy" id="40147"/>
    <lineage>
        <taxon>Eukaryota</taxon>
        <taxon>Metazoa</taxon>
        <taxon>Chordata</taxon>
        <taxon>Craniata</taxon>
        <taxon>Vertebrata</taxon>
        <taxon>Euteleostomi</taxon>
        <taxon>Actinopterygii</taxon>
        <taxon>Chondrostei</taxon>
        <taxon>Acipenseriformes</taxon>
        <taxon>Acipenseridae</taxon>
        <taxon>Acipenser</taxon>
    </lineage>
</organism>
<comment type="cofactor">
    <cofactor evidence="1">
        <name>Ca(2+)</name>
        <dbReference type="ChEBI" id="CHEBI:29108"/>
    </cofactor>
</comment>
<sequence length="666" mass="74224">MPIRKLLLVVIAVFTSAAAERQNAVYLEAARSKLTFCHLARTASSKTGLSYLTFLSRPVGGHSGALVLYQSTWDKSHRLQECVSTDDPLLTKTYLSHCQEGLQTNSTFTNRPDILQDARSLVESTSPCVSSALPEDGAEPARRERRAAAAGESVHMPHEESSGDVNPRSGDTARRKKRAWIVPGTLWCGRGSAAQHFTELGVFDQADMCCREHDHCKETISVFKIKYGIFNHYLYTLSHCECDQRFRQCLIGVNDTVANLVGYGFFNVIKVSCFVFQPKVQCTQMYWWGGCKKKQKAPFAVLRPPTSYNATHPAEEETDMGWRPKPKSKSGTRGSQGASPKTSSTTEPPSGGKQAPKPPRTTAPGHERKQKQGKRGQNQGHTGVVGESKVTGNSGGTNPLLESTTLPGNRGDKNTVLEESTTVVNRGGETTTPKGPELPGSVRGDTPERGHWLSGHRSENALPVVNPLFSGEDNLESDGTRLNRPPPVRKAPEGHYKSQSCNCYKRLDQCKHKISPHEERFQLQNTEAKTLYHCNCTRRLAQRLRRMREPNAVESLLYSFVSLSCFDLREREECDQEGRCTTQQTAVLSRARHLRRVLKTRRSAEGRERVEGALKAKRQATSTPRPVPLYDRCLKMVDSRLKPELLTEKPRNDTTTDWNISKGSRH</sequence>
<feature type="compositionally biased region" description="Basic and acidic residues" evidence="10">
    <location>
        <begin position="645"/>
        <end position="654"/>
    </location>
</feature>
<evidence type="ECO:0000313" key="14">
    <source>
        <dbReference type="Proteomes" id="UP001230051"/>
    </source>
</evidence>
<keyword evidence="11" id="KW-0732">Signal</keyword>
<evidence type="ECO:0000256" key="6">
    <source>
        <dbReference type="ARBA" id="ARBA00022801"/>
    </source>
</evidence>
<dbReference type="EC" id="3.1.1.4" evidence="3"/>
<keyword evidence="14" id="KW-1185">Reference proteome</keyword>
<keyword evidence="7" id="KW-0106">Calcium</keyword>
<name>A0AAD8FPJ5_ACIOX</name>
<feature type="compositionally biased region" description="Polar residues" evidence="10">
    <location>
        <begin position="390"/>
        <end position="407"/>
    </location>
</feature>
<dbReference type="GO" id="GO:0050482">
    <property type="term" value="P:arachidonate secretion"/>
    <property type="evidence" value="ECO:0007669"/>
    <property type="project" value="InterPro"/>
</dbReference>
<feature type="compositionally biased region" description="Polar residues" evidence="10">
    <location>
        <begin position="417"/>
        <end position="433"/>
    </location>
</feature>
<evidence type="ECO:0000256" key="4">
    <source>
        <dbReference type="ARBA" id="ARBA00022525"/>
    </source>
</evidence>
<feature type="region of interest" description="Disordered" evidence="10">
    <location>
        <begin position="304"/>
        <end position="496"/>
    </location>
</feature>
<feature type="compositionally biased region" description="Low complexity" evidence="10">
    <location>
        <begin position="339"/>
        <end position="350"/>
    </location>
</feature>
<feature type="chain" id="PRO_5042243727" description="phospholipase A2" evidence="11">
    <location>
        <begin position="20"/>
        <end position="666"/>
    </location>
</feature>
<evidence type="ECO:0000256" key="7">
    <source>
        <dbReference type="ARBA" id="ARBA00022837"/>
    </source>
</evidence>
<reference evidence="13" key="1">
    <citation type="submission" date="2022-02" db="EMBL/GenBank/DDBJ databases">
        <title>Atlantic sturgeon de novo genome assembly.</title>
        <authorList>
            <person name="Stock M."/>
            <person name="Klopp C."/>
            <person name="Guiguen Y."/>
            <person name="Cabau C."/>
            <person name="Parinello H."/>
            <person name="Santidrian Yebra-Pimentel E."/>
            <person name="Kuhl H."/>
            <person name="Dirks R.P."/>
            <person name="Guessner J."/>
            <person name="Wuertz S."/>
            <person name="Du K."/>
            <person name="Schartl M."/>
        </authorList>
    </citation>
    <scope>NUCLEOTIDE SEQUENCE</scope>
    <source>
        <strain evidence="13">STURGEONOMICS-FGT-2020</strain>
        <tissue evidence="13">Whole blood</tissue>
    </source>
</reference>
<feature type="domain" description="Phospholipase A2-like central" evidence="12">
    <location>
        <begin position="171"/>
        <end position="292"/>
    </location>
</feature>
<evidence type="ECO:0000256" key="9">
    <source>
        <dbReference type="ARBA" id="ARBA00023157"/>
    </source>
</evidence>
<evidence type="ECO:0000256" key="2">
    <source>
        <dbReference type="ARBA" id="ARBA00004613"/>
    </source>
</evidence>
<feature type="region of interest" description="Disordered" evidence="10">
    <location>
        <begin position="602"/>
        <end position="625"/>
    </location>
</feature>
<dbReference type="GO" id="GO:0004623">
    <property type="term" value="F:phospholipase A2 activity"/>
    <property type="evidence" value="ECO:0007669"/>
    <property type="project" value="UniProtKB-EC"/>
</dbReference>
<dbReference type="Proteomes" id="UP001230051">
    <property type="component" value="Unassembled WGS sequence"/>
</dbReference>
<dbReference type="FunFam" id="1.20.90.10:FF:000002">
    <property type="entry name" value="Phospholipase A2 group III"/>
    <property type="match status" value="1"/>
</dbReference>
<dbReference type="GO" id="GO:0006644">
    <property type="term" value="P:phospholipid metabolic process"/>
    <property type="evidence" value="ECO:0007669"/>
    <property type="project" value="InterPro"/>
</dbReference>
<keyword evidence="5" id="KW-0479">Metal-binding</keyword>
<evidence type="ECO:0000256" key="10">
    <source>
        <dbReference type="SAM" id="MobiDB-lite"/>
    </source>
</evidence>
<dbReference type="SUPFAM" id="SSF48619">
    <property type="entry name" value="Phospholipase A2, PLA2"/>
    <property type="match status" value="2"/>
</dbReference>
<dbReference type="SMART" id="SM00085">
    <property type="entry name" value="PA2c"/>
    <property type="match status" value="1"/>
</dbReference>
<evidence type="ECO:0000259" key="12">
    <source>
        <dbReference type="SMART" id="SM00085"/>
    </source>
</evidence>
<comment type="subcellular location">
    <subcellularLocation>
        <location evidence="2">Secreted</location>
    </subcellularLocation>
</comment>
<keyword evidence="4" id="KW-0964">Secreted</keyword>
<feature type="compositionally biased region" description="Basic and acidic residues" evidence="10">
    <location>
        <begin position="445"/>
        <end position="459"/>
    </location>
</feature>
<evidence type="ECO:0000256" key="3">
    <source>
        <dbReference type="ARBA" id="ARBA00013278"/>
    </source>
</evidence>
<dbReference type="InterPro" id="IPR016090">
    <property type="entry name" value="PLA2-like_dom"/>
</dbReference>
<dbReference type="InterPro" id="IPR036444">
    <property type="entry name" value="PLipase_A2_dom_sf"/>
</dbReference>